<feature type="domain" description="MobA/VirD2-like nuclease" evidence="1">
    <location>
        <begin position="69"/>
        <end position="168"/>
    </location>
</feature>
<evidence type="ECO:0000313" key="3">
    <source>
        <dbReference type="Proteomes" id="UP000185003"/>
    </source>
</evidence>
<dbReference type="InterPro" id="IPR005094">
    <property type="entry name" value="Endonuclease_MobA/VirD2"/>
</dbReference>
<sequence>MVARITPGYSIRRAFHYNENKLKVLIPVPGQVILPGKKVEMMPAACLLHAVNYPMDLSAMKEGHRINMLLKLAERNTGVTNNSIHISLNFSNKDSLTDQQMSVIAEEYMDGMGYGNQPYLVYRHFDAGHPHLHIVTVKVDHNGDRIETQGNFYRSEVIRKEIENRHGLTPAEQHKSSLKEHFLPKPQSFQKGVYGKSETYRTIANTLEHVILKYKYASIGELNAVLSLGGVCAETGAEGSRLKRYKGLQYRLLDREGKPAGIPIKASIFHSKPTLKFLEKRFLINATARNTHKTRLRSIIDFALKSKSVKTLDDLQSALKRDAVQLIPRINENGFVYGITFIDHEKKCVFNGRKLGPDYSAKAISERLNTGNISREKLTIKDPNPRIIFPFPQKENPDSHNHLPSFPSTSTHTEGIVDILFRSENADEPIPYPLRAKKKKMKKKQNE</sequence>
<dbReference type="Proteomes" id="UP000185003">
    <property type="component" value="Unassembled WGS sequence"/>
</dbReference>
<dbReference type="STRING" id="536979.SAMN04488055_1253"/>
<dbReference type="Pfam" id="PF03432">
    <property type="entry name" value="Relaxase"/>
    <property type="match status" value="1"/>
</dbReference>
<dbReference type="OrthoDB" id="915634at2"/>
<evidence type="ECO:0000259" key="1">
    <source>
        <dbReference type="Pfam" id="PF03432"/>
    </source>
</evidence>
<protein>
    <submittedName>
        <fullName evidence="2">Relaxase/Mobilisation nuclease domain-containing protein</fullName>
    </submittedName>
</protein>
<gene>
    <name evidence="2" type="ORF">SAMN04488055_1253</name>
</gene>
<dbReference type="RefSeq" id="WP_074238409.1">
    <property type="nucleotide sequence ID" value="NZ_FSRA01000001.1"/>
</dbReference>
<reference evidence="3" key="1">
    <citation type="submission" date="2016-11" db="EMBL/GenBank/DDBJ databases">
        <authorList>
            <person name="Varghese N."/>
            <person name="Submissions S."/>
        </authorList>
    </citation>
    <scope>NUCLEOTIDE SEQUENCE [LARGE SCALE GENOMIC DNA]</scope>
    <source>
        <strain evidence="3">DSM 24787</strain>
    </source>
</reference>
<proteinExistence type="predicted"/>
<evidence type="ECO:0000313" key="2">
    <source>
        <dbReference type="EMBL" id="SIN77193.1"/>
    </source>
</evidence>
<dbReference type="AlphaFoldDB" id="A0A1N6E2I8"/>
<keyword evidence="3" id="KW-1185">Reference proteome</keyword>
<name>A0A1N6E2I8_9BACT</name>
<dbReference type="EMBL" id="FSRA01000001">
    <property type="protein sequence ID" value="SIN77193.1"/>
    <property type="molecule type" value="Genomic_DNA"/>
</dbReference>
<accession>A0A1N6E2I8</accession>
<organism evidence="2 3">
    <name type="scientific">Chitinophaga niabensis</name>
    <dbReference type="NCBI Taxonomy" id="536979"/>
    <lineage>
        <taxon>Bacteria</taxon>
        <taxon>Pseudomonadati</taxon>
        <taxon>Bacteroidota</taxon>
        <taxon>Chitinophagia</taxon>
        <taxon>Chitinophagales</taxon>
        <taxon>Chitinophagaceae</taxon>
        <taxon>Chitinophaga</taxon>
    </lineage>
</organism>